<dbReference type="Proteomes" id="UP000319619">
    <property type="component" value="Unassembled WGS sequence"/>
</dbReference>
<dbReference type="InterPro" id="IPR041657">
    <property type="entry name" value="HTH_17"/>
</dbReference>
<gene>
    <name evidence="2" type="ORF">CEE37_06730</name>
</gene>
<dbReference type="InterPro" id="IPR010093">
    <property type="entry name" value="SinI_DNA-bd"/>
</dbReference>
<evidence type="ECO:0000259" key="1">
    <source>
        <dbReference type="Pfam" id="PF12728"/>
    </source>
</evidence>
<protein>
    <recommendedName>
        <fullName evidence="1">Helix-turn-helix domain-containing protein</fullName>
    </recommendedName>
</protein>
<accession>A0A532V0I8</accession>
<dbReference type="NCBIfam" id="TIGR01764">
    <property type="entry name" value="excise"/>
    <property type="match status" value="1"/>
</dbReference>
<organism evidence="2 3">
    <name type="scientific">candidate division LCP-89 bacterium B3_LCP</name>
    <dbReference type="NCBI Taxonomy" id="2012998"/>
    <lineage>
        <taxon>Bacteria</taxon>
        <taxon>Pseudomonadati</taxon>
        <taxon>Bacteria division LCP-89</taxon>
    </lineage>
</organism>
<dbReference type="GO" id="GO:0003677">
    <property type="term" value="F:DNA binding"/>
    <property type="evidence" value="ECO:0007669"/>
    <property type="project" value="InterPro"/>
</dbReference>
<dbReference type="EMBL" id="NJBN01000004">
    <property type="protein sequence ID" value="TKJ40652.1"/>
    <property type="molecule type" value="Genomic_DNA"/>
</dbReference>
<evidence type="ECO:0000313" key="3">
    <source>
        <dbReference type="Proteomes" id="UP000319619"/>
    </source>
</evidence>
<dbReference type="SUPFAM" id="SSF46955">
    <property type="entry name" value="Putative DNA-binding domain"/>
    <property type="match status" value="1"/>
</dbReference>
<evidence type="ECO:0000313" key="2">
    <source>
        <dbReference type="EMBL" id="TKJ40652.1"/>
    </source>
</evidence>
<dbReference type="AlphaFoldDB" id="A0A532V0I8"/>
<proteinExistence type="predicted"/>
<comment type="caution">
    <text evidence="2">The sequence shown here is derived from an EMBL/GenBank/DDBJ whole genome shotgun (WGS) entry which is preliminary data.</text>
</comment>
<dbReference type="Pfam" id="PF12728">
    <property type="entry name" value="HTH_17"/>
    <property type="match status" value="1"/>
</dbReference>
<feature type="domain" description="Helix-turn-helix" evidence="1">
    <location>
        <begin position="26"/>
        <end position="71"/>
    </location>
</feature>
<sequence length="79" mass="9369">MESELLQGILAELKAIRQQSQTLEVFDLREAAAFLRISENTLRDWVRKRKIPFSKVNGSLRFKRSKLERWLDLNEIPIQ</sequence>
<dbReference type="InterPro" id="IPR036388">
    <property type="entry name" value="WH-like_DNA-bd_sf"/>
</dbReference>
<dbReference type="InterPro" id="IPR009061">
    <property type="entry name" value="DNA-bd_dom_put_sf"/>
</dbReference>
<name>A0A532V0I8_UNCL8</name>
<reference evidence="2 3" key="1">
    <citation type="submission" date="2017-06" db="EMBL/GenBank/DDBJ databases">
        <title>Novel microbial phyla capable of carbon fixation and sulfur reduction in deep-sea sediments.</title>
        <authorList>
            <person name="Huang J."/>
            <person name="Baker B."/>
            <person name="Wang Y."/>
        </authorList>
    </citation>
    <scope>NUCLEOTIDE SEQUENCE [LARGE SCALE GENOMIC DNA]</scope>
    <source>
        <strain evidence="2">B3_LCP</strain>
    </source>
</reference>
<dbReference type="Gene3D" id="1.10.10.10">
    <property type="entry name" value="Winged helix-like DNA-binding domain superfamily/Winged helix DNA-binding domain"/>
    <property type="match status" value="1"/>
</dbReference>